<feature type="non-terminal residue" evidence="1">
    <location>
        <position position="1"/>
    </location>
</feature>
<evidence type="ECO:0000313" key="2">
    <source>
        <dbReference type="Proteomes" id="UP000004642"/>
    </source>
</evidence>
<dbReference type="AlphaFoldDB" id="G5LVD0"/>
<proteinExistence type="predicted"/>
<protein>
    <submittedName>
        <fullName evidence="1">Uncharacterized protein</fullName>
    </submittedName>
</protein>
<dbReference type="EMBL" id="AFCJ01002249">
    <property type="protein sequence ID" value="EHC30960.1"/>
    <property type="molecule type" value="Genomic_DNA"/>
</dbReference>
<organism evidence="1 2">
    <name type="scientific">Salmonella enterica subsp. enterica serovar Alachua str. R6-377</name>
    <dbReference type="NCBI Taxonomy" id="913241"/>
    <lineage>
        <taxon>Bacteria</taxon>
        <taxon>Pseudomonadati</taxon>
        <taxon>Pseudomonadota</taxon>
        <taxon>Gammaproteobacteria</taxon>
        <taxon>Enterobacterales</taxon>
        <taxon>Enterobacteriaceae</taxon>
        <taxon>Salmonella</taxon>
    </lineage>
</organism>
<gene>
    <name evidence="1" type="ORF">LTSEALA_5243</name>
</gene>
<accession>G5LVD0</accession>
<comment type="caution">
    <text evidence="1">The sequence shown here is derived from an EMBL/GenBank/DDBJ whole genome shotgun (WGS) entry which is preliminary data.</text>
</comment>
<dbReference type="Proteomes" id="UP000004642">
    <property type="component" value="Unassembled WGS sequence"/>
</dbReference>
<name>G5LVD0_SALET</name>
<evidence type="ECO:0000313" key="1">
    <source>
        <dbReference type="EMBL" id="EHC30960.1"/>
    </source>
</evidence>
<sequence>SSVLIDAGRIGGDISGVLVNAVGISGNIGSVLVDAVGIGGDISSVLIHFLICIKQLRAVNGIGAVRSQGTRRQIGDFAGVSRVASAKGADAFIPQQRVFG</sequence>
<reference evidence="1 2" key="1">
    <citation type="journal article" date="2011" name="BMC Genomics">
        <title>Genome sequencing reveals diversification of virulence factor content and possible host adaptation in distinct subpopulations of Salmonella enterica.</title>
        <authorList>
            <person name="den Bakker H.C."/>
            <person name="Moreno Switt A.I."/>
            <person name="Govoni G."/>
            <person name="Cummings C.A."/>
            <person name="Ranieri M.L."/>
            <person name="Degoricija L."/>
            <person name="Hoelzer K."/>
            <person name="Rodriguez-Rivera L.D."/>
            <person name="Brown S."/>
            <person name="Bolchacova E."/>
            <person name="Furtado M.R."/>
            <person name="Wiedmann M."/>
        </authorList>
    </citation>
    <scope>NUCLEOTIDE SEQUENCE [LARGE SCALE GENOMIC DNA]</scope>
    <source>
        <strain evidence="1 2">R6-377</strain>
    </source>
</reference>